<gene>
    <name evidence="1" type="ORF">HNQ77_003649</name>
</gene>
<comment type="caution">
    <text evidence="1">The sequence shown here is derived from an EMBL/GenBank/DDBJ whole genome shotgun (WGS) entry which is preliminary data.</text>
</comment>
<keyword evidence="2" id="KW-1185">Reference proteome</keyword>
<dbReference type="AlphaFoldDB" id="A0A841K505"/>
<protein>
    <submittedName>
        <fullName evidence="1">Uncharacterized protein</fullName>
    </submittedName>
</protein>
<proteinExistence type="predicted"/>
<reference evidence="1 2" key="1">
    <citation type="submission" date="2020-08" db="EMBL/GenBank/DDBJ databases">
        <title>Genomic Encyclopedia of Type Strains, Phase IV (KMG-IV): sequencing the most valuable type-strain genomes for metagenomic binning, comparative biology and taxonomic classification.</title>
        <authorList>
            <person name="Goeker M."/>
        </authorList>
    </citation>
    <scope>NUCLEOTIDE SEQUENCE [LARGE SCALE GENOMIC DNA]</scope>
    <source>
        <strain evidence="1 2">DSM 103733</strain>
    </source>
</reference>
<accession>A0A841K505</accession>
<evidence type="ECO:0000313" key="1">
    <source>
        <dbReference type="EMBL" id="MBB6145688.1"/>
    </source>
</evidence>
<dbReference type="EMBL" id="JACHEK010000007">
    <property type="protein sequence ID" value="MBB6145688.1"/>
    <property type="molecule type" value="Genomic_DNA"/>
</dbReference>
<evidence type="ECO:0000313" key="2">
    <source>
        <dbReference type="Proteomes" id="UP000538666"/>
    </source>
</evidence>
<dbReference type="Proteomes" id="UP000538666">
    <property type="component" value="Unassembled WGS sequence"/>
</dbReference>
<name>A0A841K505_9BACT</name>
<organism evidence="1 2">
    <name type="scientific">Silvibacterium bohemicum</name>
    <dbReference type="NCBI Taxonomy" id="1577686"/>
    <lineage>
        <taxon>Bacteria</taxon>
        <taxon>Pseudomonadati</taxon>
        <taxon>Acidobacteriota</taxon>
        <taxon>Terriglobia</taxon>
        <taxon>Terriglobales</taxon>
        <taxon>Acidobacteriaceae</taxon>
        <taxon>Silvibacterium</taxon>
    </lineage>
</organism>
<dbReference type="RefSeq" id="WP_050060726.1">
    <property type="nucleotide sequence ID" value="NZ_JACHEK010000007.1"/>
</dbReference>
<sequence>MSEDVLVVERMRDAAATLGLKFELNYSTNTVNRGVVEGVYYKLLSIFPVLCRWLPCTADFIFTKIP</sequence>